<dbReference type="GO" id="GO:0005829">
    <property type="term" value="C:cytosol"/>
    <property type="evidence" value="ECO:0007669"/>
    <property type="project" value="TreeGrafter"/>
</dbReference>
<dbReference type="InterPro" id="IPR003826">
    <property type="entry name" value="AdoMetDC_fam_prok"/>
</dbReference>
<evidence type="ECO:0000256" key="7">
    <source>
        <dbReference type="ARBA" id="ARBA00023145"/>
    </source>
</evidence>
<protein>
    <submittedName>
        <fullName evidence="11">S-adenosylmethionine decarboxylase proenzyme</fullName>
        <ecNumber evidence="11">4.1.1.50</ecNumber>
    </submittedName>
</protein>
<proteinExistence type="predicted"/>
<organism evidence="11 12">
    <name type="scientific">Mitsuokella jalaludinii</name>
    <dbReference type="NCBI Taxonomy" id="187979"/>
    <lineage>
        <taxon>Bacteria</taxon>
        <taxon>Bacillati</taxon>
        <taxon>Bacillota</taxon>
        <taxon>Negativicutes</taxon>
        <taxon>Selenomonadales</taxon>
        <taxon>Selenomonadaceae</taxon>
        <taxon>Mitsuokella</taxon>
    </lineage>
</organism>
<name>A0A173XU12_9FIRM</name>
<evidence type="ECO:0000256" key="1">
    <source>
        <dbReference type="ARBA" id="ARBA00001928"/>
    </source>
</evidence>
<dbReference type="Gene3D" id="3.60.90.10">
    <property type="entry name" value="S-adenosylmethionine decarboxylase"/>
    <property type="match status" value="1"/>
</dbReference>
<keyword evidence="3" id="KW-0210">Decarboxylase</keyword>
<dbReference type="OrthoDB" id="9793120at2"/>
<evidence type="ECO:0000256" key="2">
    <source>
        <dbReference type="ARBA" id="ARBA00022691"/>
    </source>
</evidence>
<dbReference type="GO" id="GO:0004014">
    <property type="term" value="F:adenosylmethionine decarboxylase activity"/>
    <property type="evidence" value="ECO:0007669"/>
    <property type="project" value="UniProtKB-EC"/>
</dbReference>
<comment type="cofactor">
    <cofactor evidence="1">
        <name>pyruvate</name>
        <dbReference type="ChEBI" id="CHEBI:15361"/>
    </cofactor>
</comment>
<dbReference type="EC" id="4.1.1.50" evidence="11"/>
<gene>
    <name evidence="11" type="primary">speH</name>
    <name evidence="11" type="ORF">ERS852385_00729</name>
</gene>
<evidence type="ECO:0000256" key="8">
    <source>
        <dbReference type="ARBA" id="ARBA00023239"/>
    </source>
</evidence>
<evidence type="ECO:0000256" key="5">
    <source>
        <dbReference type="ARBA" id="ARBA00023066"/>
    </source>
</evidence>
<dbReference type="Pfam" id="PF02675">
    <property type="entry name" value="AdoMet_dc"/>
    <property type="match status" value="1"/>
</dbReference>
<evidence type="ECO:0000313" key="12">
    <source>
        <dbReference type="Proteomes" id="UP000095546"/>
    </source>
</evidence>
<dbReference type="Proteomes" id="UP000095546">
    <property type="component" value="Unassembled WGS sequence"/>
</dbReference>
<dbReference type="eggNOG" id="COG1586">
    <property type="taxonomic scope" value="Bacteria"/>
</dbReference>
<evidence type="ECO:0000256" key="6">
    <source>
        <dbReference type="ARBA" id="ARBA00023115"/>
    </source>
</evidence>
<evidence type="ECO:0000313" key="11">
    <source>
        <dbReference type="EMBL" id="CUN55013.1"/>
    </source>
</evidence>
<evidence type="ECO:0000256" key="9">
    <source>
        <dbReference type="ARBA" id="ARBA00023270"/>
    </source>
</evidence>
<dbReference type="EMBL" id="CYYU01000003">
    <property type="protein sequence ID" value="CUN55013.1"/>
    <property type="molecule type" value="Genomic_DNA"/>
</dbReference>
<evidence type="ECO:0000256" key="4">
    <source>
        <dbReference type="ARBA" id="ARBA00022813"/>
    </source>
</evidence>
<dbReference type="STRING" id="187979.ERS852385_00729"/>
<sequence length="152" mass="17704">MKILARHLTVDLFNCKNSKLKDIDQIKAYTTELPGHFALTKISECSEHLTEDHYAIMMLFREGHMVLHIYTKLKYVAIDIFLCQENAEPEHIAKEMRDFFKPDKTKTTLLKRGDFGSAKDIRPKVKTRVAPLRKIHNTGAKVLRVLARRNRQ</sequence>
<evidence type="ECO:0000256" key="10">
    <source>
        <dbReference type="ARBA" id="ARBA00023317"/>
    </source>
</evidence>
<dbReference type="InterPro" id="IPR016067">
    <property type="entry name" value="S-AdoMet_deCO2ase_core"/>
</dbReference>
<dbReference type="GeneID" id="83710781"/>
<keyword evidence="8 11" id="KW-0456">Lyase</keyword>
<keyword evidence="7" id="KW-0865">Zymogen</keyword>
<keyword evidence="6" id="KW-0620">Polyamine biosynthesis</keyword>
<dbReference type="RefSeq" id="WP_055160791.1">
    <property type="nucleotide sequence ID" value="NZ_CABIWZ010000003.1"/>
</dbReference>
<dbReference type="PANTHER" id="PTHR33866:SF2">
    <property type="entry name" value="S-ADENOSYLMETHIONINE DECARBOXYLASE PROENZYME"/>
    <property type="match status" value="1"/>
</dbReference>
<dbReference type="AlphaFoldDB" id="A0A173XU12"/>
<keyword evidence="4" id="KW-0068">Autocatalytic cleavage</keyword>
<dbReference type="GO" id="GO:0008295">
    <property type="term" value="P:spermidine biosynthetic process"/>
    <property type="evidence" value="ECO:0007669"/>
    <property type="project" value="UniProtKB-KW"/>
</dbReference>
<keyword evidence="12" id="KW-1185">Reference proteome</keyword>
<evidence type="ECO:0000256" key="3">
    <source>
        <dbReference type="ARBA" id="ARBA00022793"/>
    </source>
</evidence>
<dbReference type="SUPFAM" id="SSF56276">
    <property type="entry name" value="S-adenosylmethionine decarboxylase"/>
    <property type="match status" value="1"/>
</dbReference>
<keyword evidence="5" id="KW-0745">Spermidine biosynthesis</keyword>
<keyword evidence="2" id="KW-0949">S-adenosyl-L-methionine</keyword>
<reference evidence="11 12" key="1">
    <citation type="submission" date="2015-09" db="EMBL/GenBank/DDBJ databases">
        <authorList>
            <consortium name="Pathogen Informatics"/>
        </authorList>
    </citation>
    <scope>NUCLEOTIDE SEQUENCE [LARGE SCALE GENOMIC DNA]</scope>
    <source>
        <strain evidence="11 12">2789STDY5608828</strain>
    </source>
</reference>
<keyword evidence="9" id="KW-0704">Schiff base</keyword>
<accession>A0A173XU12</accession>
<keyword evidence="10" id="KW-0670">Pyruvate</keyword>
<dbReference type="PANTHER" id="PTHR33866">
    <property type="entry name" value="S-ADENOSYLMETHIONINE DECARBOXYLASE PROENZYME"/>
    <property type="match status" value="1"/>
</dbReference>